<proteinExistence type="predicted"/>
<sequence length="54" mass="5947">MLSETTAEGAQRFVAPSREPSQNEPELEPQPVDNFAPPLDRVALGTLLVQHFSK</sequence>
<gene>
    <name evidence="2" type="ORF">TRAPUB_9039</name>
</gene>
<accession>A0A1M2W3G7</accession>
<dbReference type="EMBL" id="MNAD01000289">
    <property type="protein sequence ID" value="OJT14398.1"/>
    <property type="molecule type" value="Genomic_DNA"/>
</dbReference>
<organism evidence="2 3">
    <name type="scientific">Trametes pubescens</name>
    <name type="common">White-rot fungus</name>
    <dbReference type="NCBI Taxonomy" id="154538"/>
    <lineage>
        <taxon>Eukaryota</taxon>
        <taxon>Fungi</taxon>
        <taxon>Dikarya</taxon>
        <taxon>Basidiomycota</taxon>
        <taxon>Agaricomycotina</taxon>
        <taxon>Agaricomycetes</taxon>
        <taxon>Polyporales</taxon>
        <taxon>Polyporaceae</taxon>
        <taxon>Trametes</taxon>
    </lineage>
</organism>
<evidence type="ECO:0000313" key="2">
    <source>
        <dbReference type="EMBL" id="OJT14398.1"/>
    </source>
</evidence>
<dbReference type="Proteomes" id="UP000184267">
    <property type="component" value="Unassembled WGS sequence"/>
</dbReference>
<keyword evidence="3" id="KW-1185">Reference proteome</keyword>
<evidence type="ECO:0000313" key="3">
    <source>
        <dbReference type="Proteomes" id="UP000184267"/>
    </source>
</evidence>
<comment type="caution">
    <text evidence="2">The sequence shown here is derived from an EMBL/GenBank/DDBJ whole genome shotgun (WGS) entry which is preliminary data.</text>
</comment>
<name>A0A1M2W3G7_TRAPU</name>
<dbReference type="AlphaFoldDB" id="A0A1M2W3G7"/>
<reference evidence="2 3" key="1">
    <citation type="submission" date="2016-10" db="EMBL/GenBank/DDBJ databases">
        <title>Genome sequence of the basidiomycete white-rot fungus Trametes pubescens.</title>
        <authorList>
            <person name="Makela M.R."/>
            <person name="Granchi Z."/>
            <person name="Peng M."/>
            <person name="De Vries R.P."/>
            <person name="Grigoriev I."/>
            <person name="Riley R."/>
            <person name="Hilden K."/>
        </authorList>
    </citation>
    <scope>NUCLEOTIDE SEQUENCE [LARGE SCALE GENOMIC DNA]</scope>
    <source>
        <strain evidence="2 3">FBCC735</strain>
    </source>
</reference>
<evidence type="ECO:0000256" key="1">
    <source>
        <dbReference type="SAM" id="MobiDB-lite"/>
    </source>
</evidence>
<feature type="region of interest" description="Disordered" evidence="1">
    <location>
        <begin position="1"/>
        <end position="38"/>
    </location>
</feature>
<protein>
    <submittedName>
        <fullName evidence="2">Uncharacterized protein</fullName>
    </submittedName>
</protein>